<dbReference type="AlphaFoldDB" id="A0A392N5C8"/>
<sequence>MSATNNRSPASFRRHHLAKQPPPAAVTEQGPTKSNTDHPALKMEGRIRSSARIVTTPKGSRETANQVRTADNEGVAIGDSNEAAVVDSDGWDGDG</sequence>
<dbReference type="Proteomes" id="UP000265520">
    <property type="component" value="Unassembled WGS sequence"/>
</dbReference>
<feature type="compositionally biased region" description="Basic and acidic residues" evidence="1">
    <location>
        <begin position="35"/>
        <end position="47"/>
    </location>
</feature>
<evidence type="ECO:0000313" key="2">
    <source>
        <dbReference type="EMBL" id="MCH94793.1"/>
    </source>
</evidence>
<accession>A0A392N5C8</accession>
<dbReference type="EMBL" id="LXQA010028164">
    <property type="protein sequence ID" value="MCH94793.1"/>
    <property type="molecule type" value="Genomic_DNA"/>
</dbReference>
<evidence type="ECO:0000256" key="1">
    <source>
        <dbReference type="SAM" id="MobiDB-lite"/>
    </source>
</evidence>
<protein>
    <submittedName>
        <fullName evidence="2">Uncharacterized protein</fullName>
    </submittedName>
</protein>
<organism evidence="2 3">
    <name type="scientific">Trifolium medium</name>
    <dbReference type="NCBI Taxonomy" id="97028"/>
    <lineage>
        <taxon>Eukaryota</taxon>
        <taxon>Viridiplantae</taxon>
        <taxon>Streptophyta</taxon>
        <taxon>Embryophyta</taxon>
        <taxon>Tracheophyta</taxon>
        <taxon>Spermatophyta</taxon>
        <taxon>Magnoliopsida</taxon>
        <taxon>eudicotyledons</taxon>
        <taxon>Gunneridae</taxon>
        <taxon>Pentapetalae</taxon>
        <taxon>rosids</taxon>
        <taxon>fabids</taxon>
        <taxon>Fabales</taxon>
        <taxon>Fabaceae</taxon>
        <taxon>Papilionoideae</taxon>
        <taxon>50 kb inversion clade</taxon>
        <taxon>NPAAA clade</taxon>
        <taxon>Hologalegina</taxon>
        <taxon>IRL clade</taxon>
        <taxon>Trifolieae</taxon>
        <taxon>Trifolium</taxon>
    </lineage>
</organism>
<feature type="region of interest" description="Disordered" evidence="1">
    <location>
        <begin position="1"/>
        <end position="95"/>
    </location>
</feature>
<comment type="caution">
    <text evidence="2">The sequence shown here is derived from an EMBL/GenBank/DDBJ whole genome shotgun (WGS) entry which is preliminary data.</text>
</comment>
<keyword evidence="3" id="KW-1185">Reference proteome</keyword>
<name>A0A392N5C8_9FABA</name>
<reference evidence="2 3" key="1">
    <citation type="journal article" date="2018" name="Front. Plant Sci.">
        <title>Red Clover (Trifolium pratense) and Zigzag Clover (T. medium) - A Picture of Genomic Similarities and Differences.</title>
        <authorList>
            <person name="Dluhosova J."/>
            <person name="Istvanek J."/>
            <person name="Nedelnik J."/>
            <person name="Repkova J."/>
        </authorList>
    </citation>
    <scope>NUCLEOTIDE SEQUENCE [LARGE SCALE GENOMIC DNA]</scope>
    <source>
        <strain evidence="3">cv. 10/8</strain>
        <tissue evidence="2">Leaf</tissue>
    </source>
</reference>
<proteinExistence type="predicted"/>
<evidence type="ECO:0000313" key="3">
    <source>
        <dbReference type="Proteomes" id="UP000265520"/>
    </source>
</evidence>